<accession>A0A9K3Q880</accession>
<dbReference type="OrthoDB" id="107110at2759"/>
<dbReference type="AlphaFoldDB" id="A0A9K3Q880"/>
<dbReference type="Proteomes" id="UP000693970">
    <property type="component" value="Unassembled WGS sequence"/>
</dbReference>
<keyword evidence="3" id="KW-1185">Reference proteome</keyword>
<organism evidence="2 3">
    <name type="scientific">Nitzschia inconspicua</name>
    <dbReference type="NCBI Taxonomy" id="303405"/>
    <lineage>
        <taxon>Eukaryota</taxon>
        <taxon>Sar</taxon>
        <taxon>Stramenopiles</taxon>
        <taxon>Ochrophyta</taxon>
        <taxon>Bacillariophyta</taxon>
        <taxon>Bacillariophyceae</taxon>
        <taxon>Bacillariophycidae</taxon>
        <taxon>Bacillariales</taxon>
        <taxon>Bacillariaceae</taxon>
        <taxon>Nitzschia</taxon>
    </lineage>
</organism>
<gene>
    <name evidence="2" type="ORF">IV203_034399</name>
</gene>
<evidence type="ECO:0000313" key="2">
    <source>
        <dbReference type="EMBL" id="KAG7373675.1"/>
    </source>
</evidence>
<proteinExistence type="predicted"/>
<evidence type="ECO:0000313" key="3">
    <source>
        <dbReference type="Proteomes" id="UP000693970"/>
    </source>
</evidence>
<sequence length="193" mass="22049">MEEDLVEKIERNDNEQGVITAAQTSDEVQKSQQQQQQQQAIIDFVDHIFEGKNNQTERDAVLLDLKKKINASVTFGGLRNFLEGITIGRRSLSDKELDDFARAIKNSFHNNNDSTGRPVTIEYQITNTELSHNCDLLSFAKHVELLATEYWNNSNSNESPPYVAPYFLLHSVKRYGQNKVALRVPEAEELPRQ</sequence>
<feature type="compositionally biased region" description="Basic and acidic residues" evidence="1">
    <location>
        <begin position="1"/>
        <end position="14"/>
    </location>
</feature>
<feature type="compositionally biased region" description="Polar residues" evidence="1">
    <location>
        <begin position="15"/>
        <end position="24"/>
    </location>
</feature>
<dbReference type="EMBL" id="JAGRRH010000002">
    <property type="protein sequence ID" value="KAG7373675.1"/>
    <property type="molecule type" value="Genomic_DNA"/>
</dbReference>
<comment type="caution">
    <text evidence="2">The sequence shown here is derived from an EMBL/GenBank/DDBJ whole genome shotgun (WGS) entry which is preliminary data.</text>
</comment>
<protein>
    <submittedName>
        <fullName evidence="2">Uncharacterized protein</fullName>
    </submittedName>
</protein>
<evidence type="ECO:0000256" key="1">
    <source>
        <dbReference type="SAM" id="MobiDB-lite"/>
    </source>
</evidence>
<reference evidence="2" key="2">
    <citation type="submission" date="2021-04" db="EMBL/GenBank/DDBJ databases">
        <authorList>
            <person name="Podell S."/>
        </authorList>
    </citation>
    <scope>NUCLEOTIDE SEQUENCE</scope>
    <source>
        <strain evidence="2">Hildebrandi</strain>
    </source>
</reference>
<reference evidence="2" key="1">
    <citation type="journal article" date="2021" name="Sci. Rep.">
        <title>Diploid genomic architecture of Nitzschia inconspicua, an elite biomass production diatom.</title>
        <authorList>
            <person name="Oliver A."/>
            <person name="Podell S."/>
            <person name="Pinowska A."/>
            <person name="Traller J.C."/>
            <person name="Smith S.R."/>
            <person name="McClure R."/>
            <person name="Beliaev A."/>
            <person name="Bohutskyi P."/>
            <person name="Hill E.A."/>
            <person name="Rabines A."/>
            <person name="Zheng H."/>
            <person name="Allen L.Z."/>
            <person name="Kuo A."/>
            <person name="Grigoriev I.V."/>
            <person name="Allen A.E."/>
            <person name="Hazlebeck D."/>
            <person name="Allen E.E."/>
        </authorList>
    </citation>
    <scope>NUCLEOTIDE SEQUENCE</scope>
    <source>
        <strain evidence="2">Hildebrandi</strain>
    </source>
</reference>
<name>A0A9K3Q880_9STRA</name>
<feature type="region of interest" description="Disordered" evidence="1">
    <location>
        <begin position="1"/>
        <end position="24"/>
    </location>
</feature>